<dbReference type="SMART" id="SM00487">
    <property type="entry name" value="DEXDc"/>
    <property type="match status" value="1"/>
</dbReference>
<evidence type="ECO:0000256" key="3">
    <source>
        <dbReference type="ARBA" id="ARBA00022806"/>
    </source>
</evidence>
<dbReference type="InterPro" id="IPR011545">
    <property type="entry name" value="DEAD/DEAH_box_helicase_dom"/>
</dbReference>
<dbReference type="InterPro" id="IPR000629">
    <property type="entry name" value="RNA-helicase_DEAD-box_CS"/>
</dbReference>
<evidence type="ECO:0000259" key="6">
    <source>
        <dbReference type="PROSITE" id="PS51192"/>
    </source>
</evidence>
<dbReference type="SMART" id="SM00490">
    <property type="entry name" value="HELICc"/>
    <property type="match status" value="1"/>
</dbReference>
<dbReference type="PROSITE" id="PS00039">
    <property type="entry name" value="DEAD_ATP_HELICASE"/>
    <property type="match status" value="1"/>
</dbReference>
<dbReference type="InterPro" id="IPR001650">
    <property type="entry name" value="Helicase_C-like"/>
</dbReference>
<proteinExistence type="inferred from homology"/>
<dbReference type="InterPro" id="IPR014001">
    <property type="entry name" value="Helicase_ATP-bd"/>
</dbReference>
<dbReference type="SUPFAM" id="SSF52540">
    <property type="entry name" value="P-loop containing nucleoside triphosphate hydrolases"/>
    <property type="match status" value="1"/>
</dbReference>
<name>K8ENN0_9CHLO</name>
<organism evidence="8 9">
    <name type="scientific">Bathycoccus prasinos</name>
    <dbReference type="NCBI Taxonomy" id="41875"/>
    <lineage>
        <taxon>Eukaryota</taxon>
        <taxon>Viridiplantae</taxon>
        <taxon>Chlorophyta</taxon>
        <taxon>Mamiellophyceae</taxon>
        <taxon>Mamiellales</taxon>
        <taxon>Bathycoccaceae</taxon>
        <taxon>Bathycoccus</taxon>
    </lineage>
</organism>
<gene>
    <name evidence="8" type="ordered locus">Bathy14g01930</name>
</gene>
<dbReference type="Proteomes" id="UP000198341">
    <property type="component" value="Chromosome 14"/>
</dbReference>
<dbReference type="GO" id="GO:0003676">
    <property type="term" value="F:nucleic acid binding"/>
    <property type="evidence" value="ECO:0007669"/>
    <property type="project" value="InterPro"/>
</dbReference>
<sequence length="420" mass="46974">MSDEELSIRTFCSLGIKKWLAENAFKLGLCEATTVQKACIPPILKGLDVIGTSQTGSGKTATFALPILHILSQDSYGIFALCMTPTRELAVQISEQFSALSAGLTLRCQVITGGEEIQAQTRSILRRPHIIVATPGRLMDHFLNSPQVIGCFQNLRFLVLDEADRLLEPSFESELRILFENIPSKRQTLLFSASITRNIAALQHITMNDAFHFEAFEGLKAVSSCRQEYCFLPRVMRDAYLLHILQQRENWDIRSSIIFTSTVRSCMILSGILDKLGIVTVSLHSMKKQKERKDSFARFKSGEVSILLATDIASRGLDIPTVDMVINYEVPIASKDYIHRIGRTARAGRSGRSITLVTQHDVKIVQKIEDAIDSKMRCLSLPEEEIVKNMNSVGSARRSVKISLLERTGFGEKVNKNHMK</sequence>
<keyword evidence="1 5" id="KW-0547">Nucleotide-binding</keyword>
<dbReference type="PROSITE" id="PS51192">
    <property type="entry name" value="HELICASE_ATP_BIND_1"/>
    <property type="match status" value="1"/>
</dbReference>
<keyword evidence="4 5" id="KW-0067">ATP-binding</keyword>
<dbReference type="Pfam" id="PF00271">
    <property type="entry name" value="Helicase_C"/>
    <property type="match status" value="1"/>
</dbReference>
<dbReference type="InterPro" id="IPR050079">
    <property type="entry name" value="DEAD_box_RNA_helicase"/>
</dbReference>
<dbReference type="EMBL" id="FO082265">
    <property type="protein sequence ID" value="CCO19569.1"/>
    <property type="molecule type" value="Genomic_DNA"/>
</dbReference>
<dbReference type="RefSeq" id="XP_007509112.1">
    <property type="nucleotide sequence ID" value="XM_007509050.1"/>
</dbReference>
<keyword evidence="9" id="KW-1185">Reference proteome</keyword>
<dbReference type="GO" id="GO:0003724">
    <property type="term" value="F:RNA helicase activity"/>
    <property type="evidence" value="ECO:0007669"/>
    <property type="project" value="TreeGrafter"/>
</dbReference>
<accession>K8ENN0</accession>
<keyword evidence="2 5" id="KW-0378">Hydrolase</keyword>
<evidence type="ECO:0000256" key="5">
    <source>
        <dbReference type="RuleBase" id="RU000492"/>
    </source>
</evidence>
<dbReference type="KEGG" id="bpg:Bathy14g01930"/>
<feature type="domain" description="Helicase C-terminal" evidence="7">
    <location>
        <begin position="236"/>
        <end position="394"/>
    </location>
</feature>
<dbReference type="CDD" id="cd18787">
    <property type="entry name" value="SF2_C_DEAD"/>
    <property type="match status" value="1"/>
</dbReference>
<evidence type="ECO:0000256" key="1">
    <source>
        <dbReference type="ARBA" id="ARBA00022741"/>
    </source>
</evidence>
<dbReference type="PANTHER" id="PTHR47959:SF24">
    <property type="entry name" value="ATP-DEPENDENT RNA HELICASE"/>
    <property type="match status" value="1"/>
</dbReference>
<keyword evidence="3 5" id="KW-0347">Helicase</keyword>
<evidence type="ECO:0000259" key="7">
    <source>
        <dbReference type="PROSITE" id="PS51194"/>
    </source>
</evidence>
<dbReference type="Gene3D" id="3.40.50.300">
    <property type="entry name" value="P-loop containing nucleotide triphosphate hydrolases"/>
    <property type="match status" value="2"/>
</dbReference>
<dbReference type="GO" id="GO:0005524">
    <property type="term" value="F:ATP binding"/>
    <property type="evidence" value="ECO:0007669"/>
    <property type="project" value="UniProtKB-KW"/>
</dbReference>
<dbReference type="CDD" id="cd17955">
    <property type="entry name" value="DEADc_DDX49"/>
    <property type="match status" value="1"/>
</dbReference>
<reference evidence="8 9" key="1">
    <citation type="submission" date="2011-10" db="EMBL/GenBank/DDBJ databases">
        <authorList>
            <person name="Genoscope - CEA"/>
        </authorList>
    </citation>
    <scope>NUCLEOTIDE SEQUENCE [LARGE SCALE GENOMIC DNA]</scope>
    <source>
        <strain evidence="8 9">RCC 1105</strain>
    </source>
</reference>
<feature type="domain" description="Helicase ATP-binding" evidence="6">
    <location>
        <begin position="40"/>
        <end position="213"/>
    </location>
</feature>
<dbReference type="OrthoDB" id="10261904at2759"/>
<dbReference type="Pfam" id="PF00270">
    <property type="entry name" value="DEAD"/>
    <property type="match status" value="1"/>
</dbReference>
<evidence type="ECO:0000313" key="9">
    <source>
        <dbReference type="Proteomes" id="UP000198341"/>
    </source>
</evidence>
<evidence type="ECO:0000256" key="2">
    <source>
        <dbReference type="ARBA" id="ARBA00022801"/>
    </source>
</evidence>
<comment type="similarity">
    <text evidence="5">Belongs to the DEAD box helicase family.</text>
</comment>
<dbReference type="GO" id="GO:0016787">
    <property type="term" value="F:hydrolase activity"/>
    <property type="evidence" value="ECO:0007669"/>
    <property type="project" value="UniProtKB-KW"/>
</dbReference>
<dbReference type="GeneID" id="19011980"/>
<dbReference type="AlphaFoldDB" id="K8ENN0"/>
<dbReference type="STRING" id="41875.K8ENN0"/>
<dbReference type="eggNOG" id="KOG0340">
    <property type="taxonomic scope" value="Eukaryota"/>
</dbReference>
<evidence type="ECO:0000313" key="8">
    <source>
        <dbReference type="EMBL" id="CCO19569.1"/>
    </source>
</evidence>
<dbReference type="PANTHER" id="PTHR47959">
    <property type="entry name" value="ATP-DEPENDENT RNA HELICASE RHLE-RELATED"/>
    <property type="match status" value="1"/>
</dbReference>
<dbReference type="PROSITE" id="PS51194">
    <property type="entry name" value="HELICASE_CTER"/>
    <property type="match status" value="1"/>
</dbReference>
<dbReference type="GO" id="GO:0005829">
    <property type="term" value="C:cytosol"/>
    <property type="evidence" value="ECO:0007669"/>
    <property type="project" value="TreeGrafter"/>
</dbReference>
<evidence type="ECO:0000256" key="4">
    <source>
        <dbReference type="ARBA" id="ARBA00022840"/>
    </source>
</evidence>
<protein>
    <submittedName>
        <fullName evidence="8">ATP-dependent RNA helicase DBP8</fullName>
    </submittedName>
</protein>
<dbReference type="InterPro" id="IPR027417">
    <property type="entry name" value="P-loop_NTPase"/>
</dbReference>